<dbReference type="OrthoDB" id="3176171at2759"/>
<evidence type="ECO:0000256" key="1">
    <source>
        <dbReference type="ARBA" id="ARBA00004245"/>
    </source>
</evidence>
<evidence type="ECO:0000256" key="7">
    <source>
        <dbReference type="SAM" id="MobiDB-lite"/>
    </source>
</evidence>
<evidence type="ECO:0000313" key="9">
    <source>
        <dbReference type="EMBL" id="KAF0295741.1"/>
    </source>
</evidence>
<feature type="region of interest" description="Disordered" evidence="7">
    <location>
        <begin position="1"/>
        <end position="32"/>
    </location>
</feature>
<dbReference type="GO" id="GO:0007018">
    <property type="term" value="P:microtubule-based movement"/>
    <property type="evidence" value="ECO:0007669"/>
    <property type="project" value="InterPro"/>
</dbReference>
<keyword evidence="2 5" id="KW-0547">Nucleotide-binding</keyword>
<dbReference type="SMART" id="SM00129">
    <property type="entry name" value="KISc"/>
    <property type="match status" value="1"/>
</dbReference>
<dbReference type="GO" id="GO:0008017">
    <property type="term" value="F:microtubule binding"/>
    <property type="evidence" value="ECO:0007669"/>
    <property type="project" value="InterPro"/>
</dbReference>
<keyword evidence="6" id="KW-0175">Coiled coil</keyword>
<gene>
    <name evidence="9" type="primary">KIN14E_0</name>
    <name evidence="9" type="ORF">FJT64_006770</name>
</gene>
<evidence type="ECO:0000256" key="3">
    <source>
        <dbReference type="ARBA" id="ARBA00022840"/>
    </source>
</evidence>
<evidence type="ECO:0000259" key="8">
    <source>
        <dbReference type="PROSITE" id="PS50067"/>
    </source>
</evidence>
<dbReference type="SUPFAM" id="SSF52540">
    <property type="entry name" value="P-loop containing nucleoside triphosphate hydrolases"/>
    <property type="match status" value="1"/>
</dbReference>
<keyword evidence="4" id="KW-0963">Cytoplasm</keyword>
<evidence type="ECO:0000256" key="4">
    <source>
        <dbReference type="ARBA" id="ARBA00023212"/>
    </source>
</evidence>
<dbReference type="GO" id="GO:0015630">
    <property type="term" value="C:microtubule cytoskeleton"/>
    <property type="evidence" value="ECO:0007669"/>
    <property type="project" value="UniProtKB-ARBA"/>
</dbReference>
<keyword evidence="10" id="KW-1185">Reference proteome</keyword>
<dbReference type="PANTHER" id="PTHR47972:SF16">
    <property type="entry name" value="KINESIN-LIKE PROTEIN"/>
    <property type="match status" value="1"/>
</dbReference>
<dbReference type="EMBL" id="VIIS01001601">
    <property type="protein sequence ID" value="KAF0295741.1"/>
    <property type="molecule type" value="Genomic_DNA"/>
</dbReference>
<feature type="compositionally biased region" description="Low complexity" evidence="7">
    <location>
        <begin position="225"/>
        <end position="235"/>
    </location>
</feature>
<dbReference type="GO" id="GO:0005524">
    <property type="term" value="F:ATP binding"/>
    <property type="evidence" value="ECO:0007669"/>
    <property type="project" value="UniProtKB-UniRule"/>
</dbReference>
<feature type="binding site" evidence="5">
    <location>
        <begin position="553"/>
        <end position="560"/>
    </location>
    <ligand>
        <name>ATP</name>
        <dbReference type="ChEBI" id="CHEBI:30616"/>
    </ligand>
</feature>
<dbReference type="InterPro" id="IPR027417">
    <property type="entry name" value="P-loop_NTPase"/>
</dbReference>
<accession>A0A6A4W1R3</accession>
<protein>
    <submittedName>
        <fullName evidence="9">Kinesin-like protein KIN-14E</fullName>
    </submittedName>
</protein>
<sequence length="834" mass="92891">MTGPSELSARSAAHKGQRSARGGGGRTPTQSAVHWTEREKYGFLLQLLECPEFLLPERLERRISVEKTKMAAYQLEQKIVNENIRQMDGTDSLHRPELLESLYSQVSHLDSVLSSLEGQIQVLEAVQRSLPRPTHGGSQHDSGTDGHEPDSLEAMRTVLSEGPEPTPGRRAAPCSPHPAELEPAVLLHLERCAHRKTRRQLQLLQNNARSYDSSGRQQRVTSQPESLHGGSEGSLTGSLETLASLASSDRLLDELKLREMTIAQLRGRVLQLERARLDNIPLDPAREISRLQSSVVQLERVRDELTLQNFSLKSKLSEFTQQLSSSGVQGGSEHDAEQQRRIGELETQLHNQRNELEQLRADSAQLRALEARLEESLSRRETTERYLASRQEELTVLKLDLETLQEENTRLKDDLSRVLRQEAEHSSRLVRLSDCESELGRLQEERRLLADSLLRERTLRKQYFNQMEELKGRIRVFCRLRPLSEPERRQGGAAPIDCADPYTLCVGGDKGQREFQFDRVFTEDTSQQRIFDEVESLVQSSMDGYNVCICAYGQTGSGKTHTLLGDEQAPGVAPRAFRRLFELAQARAAQTSCAISTYMLELYNDRLVDLLAPAGARTDEKLEVKKDRRGTVVVSGAALLPCQDAAHLQLLFERAVGARRTGATRMNAASSRSHLVIGVTVEATSRVNGAVTRGKLSLLDLAGSERAAKSGADADQLREANAINKSLSALADVISSLAAEQSFVPYRNSKLTMLMQDSLGGNAKTLMFVNISPAQYNLDETLTSLQYASRVKQITNSAARNADNKEITRLKNVIAKLRQRVDCGQPSLEERDEG</sequence>
<dbReference type="PANTHER" id="PTHR47972">
    <property type="entry name" value="KINESIN-LIKE PROTEIN KLP-3"/>
    <property type="match status" value="1"/>
</dbReference>
<feature type="compositionally biased region" description="Polar residues" evidence="7">
    <location>
        <begin position="206"/>
        <end position="224"/>
    </location>
</feature>
<organism evidence="9 10">
    <name type="scientific">Amphibalanus amphitrite</name>
    <name type="common">Striped barnacle</name>
    <name type="synonym">Balanus amphitrite</name>
    <dbReference type="NCBI Taxonomy" id="1232801"/>
    <lineage>
        <taxon>Eukaryota</taxon>
        <taxon>Metazoa</taxon>
        <taxon>Ecdysozoa</taxon>
        <taxon>Arthropoda</taxon>
        <taxon>Crustacea</taxon>
        <taxon>Multicrustacea</taxon>
        <taxon>Cirripedia</taxon>
        <taxon>Thoracica</taxon>
        <taxon>Thoracicalcarea</taxon>
        <taxon>Balanomorpha</taxon>
        <taxon>Balanoidea</taxon>
        <taxon>Balanidae</taxon>
        <taxon>Amphibalaninae</taxon>
        <taxon>Amphibalanus</taxon>
    </lineage>
</organism>
<feature type="domain" description="Kinesin motor" evidence="8">
    <location>
        <begin position="473"/>
        <end position="794"/>
    </location>
</feature>
<dbReference type="GO" id="GO:0003777">
    <property type="term" value="F:microtubule motor activity"/>
    <property type="evidence" value="ECO:0007669"/>
    <property type="project" value="InterPro"/>
</dbReference>
<dbReference type="PROSITE" id="PS50067">
    <property type="entry name" value="KINESIN_MOTOR_2"/>
    <property type="match status" value="1"/>
</dbReference>
<keyword evidence="3 5" id="KW-0067">ATP-binding</keyword>
<feature type="region of interest" description="Disordered" evidence="7">
    <location>
        <begin position="127"/>
        <end position="150"/>
    </location>
</feature>
<dbReference type="AlphaFoldDB" id="A0A6A4W1R3"/>
<comment type="similarity">
    <text evidence="5">Belongs to the TRAFAC class myosin-kinesin ATPase superfamily. Kinesin family.</text>
</comment>
<dbReference type="InterPro" id="IPR036961">
    <property type="entry name" value="Kinesin_motor_dom_sf"/>
</dbReference>
<evidence type="ECO:0000256" key="2">
    <source>
        <dbReference type="ARBA" id="ARBA00022741"/>
    </source>
</evidence>
<keyword evidence="4" id="KW-0206">Cytoskeleton</keyword>
<dbReference type="InterPro" id="IPR001752">
    <property type="entry name" value="Kinesin_motor_dom"/>
</dbReference>
<dbReference type="PRINTS" id="PR00380">
    <property type="entry name" value="KINESINHEAVY"/>
</dbReference>
<dbReference type="Proteomes" id="UP000440578">
    <property type="component" value="Unassembled WGS sequence"/>
</dbReference>
<comment type="caution">
    <text evidence="9">The sequence shown here is derived from an EMBL/GenBank/DDBJ whole genome shotgun (WGS) entry which is preliminary data.</text>
</comment>
<feature type="region of interest" description="Disordered" evidence="7">
    <location>
        <begin position="206"/>
        <end position="235"/>
    </location>
</feature>
<feature type="coiled-coil region" evidence="6">
    <location>
        <begin position="335"/>
        <end position="421"/>
    </location>
</feature>
<reference evidence="9 10" key="1">
    <citation type="submission" date="2019-07" db="EMBL/GenBank/DDBJ databases">
        <title>Draft genome assembly of a fouling barnacle, Amphibalanus amphitrite (Darwin, 1854): The first reference genome for Thecostraca.</title>
        <authorList>
            <person name="Kim W."/>
        </authorList>
    </citation>
    <scope>NUCLEOTIDE SEQUENCE [LARGE SCALE GENOMIC DNA]</scope>
    <source>
        <strain evidence="9">SNU_AA5</strain>
        <tissue evidence="9">Soma without cirri and trophi</tissue>
    </source>
</reference>
<proteinExistence type="inferred from homology"/>
<evidence type="ECO:0000256" key="5">
    <source>
        <dbReference type="PROSITE-ProRule" id="PRU00283"/>
    </source>
</evidence>
<dbReference type="InterPro" id="IPR027640">
    <property type="entry name" value="Kinesin-like_fam"/>
</dbReference>
<dbReference type="Gene3D" id="3.40.850.10">
    <property type="entry name" value="Kinesin motor domain"/>
    <property type="match status" value="1"/>
</dbReference>
<keyword evidence="5" id="KW-0505">Motor protein</keyword>
<evidence type="ECO:0000256" key="6">
    <source>
        <dbReference type="SAM" id="Coils"/>
    </source>
</evidence>
<comment type="subcellular location">
    <subcellularLocation>
        <location evidence="1">Cytoplasm</location>
        <location evidence="1">Cytoskeleton</location>
    </subcellularLocation>
</comment>
<evidence type="ECO:0000313" key="10">
    <source>
        <dbReference type="Proteomes" id="UP000440578"/>
    </source>
</evidence>
<name>A0A6A4W1R3_AMPAM</name>
<dbReference type="Pfam" id="PF00225">
    <property type="entry name" value="Kinesin"/>
    <property type="match status" value="1"/>
</dbReference>
<dbReference type="FunFam" id="3.40.850.10:FF:000113">
    <property type="entry name" value="Kinesin-like protein"/>
    <property type="match status" value="1"/>
</dbReference>